<dbReference type="Proteomes" id="UP000229362">
    <property type="component" value="Unassembled WGS sequence"/>
</dbReference>
<name>A0A2M6W1T5_9BACT</name>
<dbReference type="PANTHER" id="PTHR35458:SF2">
    <property type="entry name" value="SLR0755 PROTEIN"/>
    <property type="match status" value="1"/>
</dbReference>
<proteinExistence type="predicted"/>
<dbReference type="InterPro" id="IPR021139">
    <property type="entry name" value="NYN"/>
</dbReference>
<dbReference type="Gene3D" id="3.40.50.1010">
    <property type="entry name" value="5'-nuclease"/>
    <property type="match status" value="1"/>
</dbReference>
<reference evidence="3" key="1">
    <citation type="submission" date="2017-09" db="EMBL/GenBank/DDBJ databases">
        <title>Depth-based differentiation of microbial function through sediment-hosted aquifers and enrichment of novel symbionts in the deep terrestrial subsurface.</title>
        <authorList>
            <person name="Probst A.J."/>
            <person name="Ladd B."/>
            <person name="Jarett J.K."/>
            <person name="Geller-Mcgrath D.E."/>
            <person name="Sieber C.M.K."/>
            <person name="Emerson J.B."/>
            <person name="Anantharaman K."/>
            <person name="Thomas B.C."/>
            <person name="Malmstrom R."/>
            <person name="Stieglmeier M."/>
            <person name="Klingl A."/>
            <person name="Woyke T."/>
            <person name="Ryan C.M."/>
            <person name="Banfield J.F."/>
        </authorList>
    </citation>
    <scope>NUCLEOTIDE SEQUENCE [LARGE SCALE GENOMIC DNA]</scope>
</reference>
<accession>A0A2M6W1T5</accession>
<organism evidence="2 3">
    <name type="scientific">Candidatus Magasanikbacteria bacterium CG10_big_fil_rev_8_21_14_0_10_43_6</name>
    <dbReference type="NCBI Taxonomy" id="1974650"/>
    <lineage>
        <taxon>Bacteria</taxon>
        <taxon>Candidatus Magasanikiibacteriota</taxon>
    </lineage>
</organism>
<protein>
    <recommendedName>
        <fullName evidence="1">NYN domain-containing protein</fullName>
    </recommendedName>
</protein>
<dbReference type="AlphaFoldDB" id="A0A2M6W1T5"/>
<dbReference type="GO" id="GO:0004540">
    <property type="term" value="F:RNA nuclease activity"/>
    <property type="evidence" value="ECO:0007669"/>
    <property type="project" value="InterPro"/>
</dbReference>
<evidence type="ECO:0000313" key="2">
    <source>
        <dbReference type="EMBL" id="PIT86767.1"/>
    </source>
</evidence>
<gene>
    <name evidence="2" type="ORF">COU33_01340</name>
</gene>
<dbReference type="PANTHER" id="PTHR35458">
    <property type="entry name" value="SLR0755 PROTEIN"/>
    <property type="match status" value="1"/>
</dbReference>
<comment type="caution">
    <text evidence="2">The sequence shown here is derived from an EMBL/GenBank/DDBJ whole genome shotgun (WGS) entry which is preliminary data.</text>
</comment>
<evidence type="ECO:0000313" key="3">
    <source>
        <dbReference type="Proteomes" id="UP000229362"/>
    </source>
</evidence>
<dbReference type="CDD" id="cd10911">
    <property type="entry name" value="PIN_LabA"/>
    <property type="match status" value="1"/>
</dbReference>
<feature type="domain" description="NYN" evidence="1">
    <location>
        <begin position="8"/>
        <end position="184"/>
    </location>
</feature>
<dbReference type="EMBL" id="PFBZ01000057">
    <property type="protein sequence ID" value="PIT86767.1"/>
    <property type="molecule type" value="Genomic_DNA"/>
</dbReference>
<dbReference type="Pfam" id="PF01936">
    <property type="entry name" value="NYN"/>
    <property type="match status" value="1"/>
</dbReference>
<dbReference type="InterPro" id="IPR047140">
    <property type="entry name" value="LabA"/>
</dbReference>
<evidence type="ECO:0000259" key="1">
    <source>
        <dbReference type="Pfam" id="PF01936"/>
    </source>
</evidence>
<sequence length="199" mass="22780">MKLKRKNKIAIFVDAGNLWSSYKKIGRKMDMNKLVAYMEERYSGSIFKVFYYVAYPTKGTRPQETIKGIHSYLTFLKKGLGFEVVKKPLKRIFLKDADDNIIINSKNGEPEVQEKGNLDVEFAIDAVRYSSAYNTAIFLTGDSDFLPLVSFLRNQKNPKKVFVFSTEGCISHELKTGGDGYVDLKQCSELFLSELERKK</sequence>